<accession>A0ABW6GMR7</accession>
<reference evidence="2 3" key="1">
    <citation type="submission" date="2024-09" db="EMBL/GenBank/DDBJ databases">
        <title>The Natural Products Discovery Center: Release of the First 8490 Sequenced Strains for Exploring Actinobacteria Biosynthetic Diversity.</title>
        <authorList>
            <person name="Kalkreuter E."/>
            <person name="Kautsar S.A."/>
            <person name="Yang D."/>
            <person name="Bader C.D."/>
            <person name="Teijaro C.N."/>
            <person name="Fluegel L."/>
            <person name="Davis C.M."/>
            <person name="Simpson J.R."/>
            <person name="Lauterbach L."/>
            <person name="Steele A.D."/>
            <person name="Gui C."/>
            <person name="Meng S."/>
            <person name="Li G."/>
            <person name="Viehrig K."/>
            <person name="Ye F."/>
            <person name="Su P."/>
            <person name="Kiefer A.F."/>
            <person name="Nichols A."/>
            <person name="Cepeda A.J."/>
            <person name="Yan W."/>
            <person name="Fan B."/>
            <person name="Jiang Y."/>
            <person name="Adhikari A."/>
            <person name="Zheng C.-J."/>
            <person name="Schuster L."/>
            <person name="Cowan T.M."/>
            <person name="Smanski M.J."/>
            <person name="Chevrette M.G."/>
            <person name="De Carvalho L.P.S."/>
            <person name="Shen B."/>
        </authorList>
    </citation>
    <scope>NUCLEOTIDE SEQUENCE [LARGE SCALE GENOMIC DNA]</scope>
    <source>
        <strain evidence="2 3">NPDC058753</strain>
    </source>
</reference>
<evidence type="ECO:0000259" key="1">
    <source>
        <dbReference type="PROSITE" id="PS51664"/>
    </source>
</evidence>
<protein>
    <submittedName>
        <fullName evidence="2">YcaO-like family protein</fullName>
    </submittedName>
</protein>
<sequence length="313" mass="33415">MIAPVPALDDLPVRYVRRACAASPGFVLVKAGLRIRADGQPRPLLGFGCATDPATATARARAELYERLIPASALARDAEVEVPGLRLDGHEGGHRIAELIAPPGTGSDATGFAFHPDLGRARSHAARELTERHLLAELWYGGLGLVPLDPPPGPDAFTGPGPRARHYTVAARTPEPFVLVVVHDPAREVLVVGSAVRDTREAAAAHAVEEAVMMYDTVLHDSVSAYVGAGSTDRLRSLRGPLAARRAAHLESRVRTPDEGDPAPLRVELPADTWLSTICHHRDGHLVRAWSPDLTLPRGHRPAGPGQVPDPFC</sequence>
<organism evidence="2 3">
    <name type="scientific">Kitasatospora phosalacinea</name>
    <dbReference type="NCBI Taxonomy" id="2065"/>
    <lineage>
        <taxon>Bacteria</taxon>
        <taxon>Bacillati</taxon>
        <taxon>Actinomycetota</taxon>
        <taxon>Actinomycetes</taxon>
        <taxon>Kitasatosporales</taxon>
        <taxon>Streptomycetaceae</taxon>
        <taxon>Kitasatospora</taxon>
    </lineage>
</organism>
<keyword evidence="3" id="KW-1185">Reference proteome</keyword>
<dbReference type="InterPro" id="IPR003776">
    <property type="entry name" value="YcaO-like_dom"/>
</dbReference>
<comment type="caution">
    <text evidence="2">The sequence shown here is derived from an EMBL/GenBank/DDBJ whole genome shotgun (WGS) entry which is preliminary data.</text>
</comment>
<gene>
    <name evidence="2" type="ORF">ACFW6T_18225</name>
</gene>
<name>A0ABW6GMR7_9ACTN</name>
<evidence type="ECO:0000313" key="3">
    <source>
        <dbReference type="Proteomes" id="UP001599542"/>
    </source>
</evidence>
<dbReference type="Pfam" id="PF02624">
    <property type="entry name" value="YcaO"/>
    <property type="match status" value="1"/>
</dbReference>
<evidence type="ECO:0000313" key="2">
    <source>
        <dbReference type="EMBL" id="MFE1353919.1"/>
    </source>
</evidence>
<dbReference type="EMBL" id="JBHYPX010000035">
    <property type="protein sequence ID" value="MFE1353919.1"/>
    <property type="molecule type" value="Genomic_DNA"/>
</dbReference>
<proteinExistence type="predicted"/>
<dbReference type="PROSITE" id="PS51664">
    <property type="entry name" value="YCAO"/>
    <property type="match status" value="1"/>
</dbReference>
<dbReference type="Proteomes" id="UP001599542">
    <property type="component" value="Unassembled WGS sequence"/>
</dbReference>
<dbReference type="RefSeq" id="WP_380314885.1">
    <property type="nucleotide sequence ID" value="NZ_JBHYPW010000001.1"/>
</dbReference>
<feature type="domain" description="YcaO" evidence="1">
    <location>
        <begin position="1"/>
        <end position="313"/>
    </location>
</feature>